<organism evidence="3 4">
    <name type="scientific">Populus trichocarpa</name>
    <name type="common">Western balsam poplar</name>
    <name type="synonym">Populus balsamifera subsp. trichocarpa</name>
    <dbReference type="NCBI Taxonomy" id="3694"/>
    <lineage>
        <taxon>Eukaryota</taxon>
        <taxon>Viridiplantae</taxon>
        <taxon>Streptophyta</taxon>
        <taxon>Embryophyta</taxon>
        <taxon>Tracheophyta</taxon>
        <taxon>Spermatophyta</taxon>
        <taxon>Magnoliopsida</taxon>
        <taxon>eudicotyledons</taxon>
        <taxon>Gunneridae</taxon>
        <taxon>Pentapetalae</taxon>
        <taxon>rosids</taxon>
        <taxon>fabids</taxon>
        <taxon>Malpighiales</taxon>
        <taxon>Salicaceae</taxon>
        <taxon>Saliceae</taxon>
        <taxon>Populus</taxon>
    </lineage>
</organism>
<dbReference type="SMR" id="A0A2K2C6N4"/>
<gene>
    <name evidence="3" type="ORF">POPTR_001G315500</name>
</gene>
<dbReference type="EMBL" id="CM009290">
    <property type="protein sequence ID" value="PNT57691.1"/>
    <property type="molecule type" value="Genomic_DNA"/>
</dbReference>
<accession>A0A2K2C6N4</accession>
<keyword evidence="4" id="KW-1185">Reference proteome</keyword>
<dbReference type="Proteomes" id="UP000006729">
    <property type="component" value="Chromosome 1"/>
</dbReference>
<dbReference type="PANTHER" id="PTHR23201">
    <property type="entry name" value="EXTENSIN, PROLINE-RICH PROTEIN"/>
    <property type="match status" value="1"/>
</dbReference>
<keyword evidence="2" id="KW-0732">Signal</keyword>
<evidence type="ECO:0000256" key="1">
    <source>
        <dbReference type="ARBA" id="ARBA00010582"/>
    </source>
</evidence>
<sequence>MAKLSFSLSAALILLVAMAFVIDTSQAGGEGSVKLQDCPEACDVRCSATSHKSACTFFCNYCCKKCLCVPSGTYGHKDECPCYRDMKTQEGKPKCP</sequence>
<reference evidence="3 4" key="1">
    <citation type="journal article" date="2006" name="Science">
        <title>The genome of black cottonwood, Populus trichocarpa (Torr. &amp; Gray).</title>
        <authorList>
            <person name="Tuskan G.A."/>
            <person name="Difazio S."/>
            <person name="Jansson S."/>
            <person name="Bohlmann J."/>
            <person name="Grigoriev I."/>
            <person name="Hellsten U."/>
            <person name="Putnam N."/>
            <person name="Ralph S."/>
            <person name="Rombauts S."/>
            <person name="Salamov A."/>
            <person name="Schein J."/>
            <person name="Sterck L."/>
            <person name="Aerts A."/>
            <person name="Bhalerao R.R."/>
            <person name="Bhalerao R.P."/>
            <person name="Blaudez D."/>
            <person name="Boerjan W."/>
            <person name="Brun A."/>
            <person name="Brunner A."/>
            <person name="Busov V."/>
            <person name="Campbell M."/>
            <person name="Carlson J."/>
            <person name="Chalot M."/>
            <person name="Chapman J."/>
            <person name="Chen G.L."/>
            <person name="Cooper D."/>
            <person name="Coutinho P.M."/>
            <person name="Couturier J."/>
            <person name="Covert S."/>
            <person name="Cronk Q."/>
            <person name="Cunningham R."/>
            <person name="Davis J."/>
            <person name="Degroeve S."/>
            <person name="Dejardin A."/>
            <person name="Depamphilis C."/>
            <person name="Detter J."/>
            <person name="Dirks B."/>
            <person name="Dubchak I."/>
            <person name="Duplessis S."/>
            <person name="Ehlting J."/>
            <person name="Ellis B."/>
            <person name="Gendler K."/>
            <person name="Goodstein D."/>
            <person name="Gribskov M."/>
            <person name="Grimwood J."/>
            <person name="Groover A."/>
            <person name="Gunter L."/>
            <person name="Hamberger B."/>
            <person name="Heinze B."/>
            <person name="Helariutta Y."/>
            <person name="Henrissat B."/>
            <person name="Holligan D."/>
            <person name="Holt R."/>
            <person name="Huang W."/>
            <person name="Islam-Faridi N."/>
            <person name="Jones S."/>
            <person name="Jones-Rhoades M."/>
            <person name="Jorgensen R."/>
            <person name="Joshi C."/>
            <person name="Kangasjarvi J."/>
            <person name="Karlsson J."/>
            <person name="Kelleher C."/>
            <person name="Kirkpatrick R."/>
            <person name="Kirst M."/>
            <person name="Kohler A."/>
            <person name="Kalluri U."/>
            <person name="Larimer F."/>
            <person name="Leebens-Mack J."/>
            <person name="Leple J.C."/>
            <person name="Locascio P."/>
            <person name="Lou Y."/>
            <person name="Lucas S."/>
            <person name="Martin F."/>
            <person name="Montanini B."/>
            <person name="Napoli C."/>
            <person name="Nelson D.R."/>
            <person name="Nelson C."/>
            <person name="Nieminen K."/>
            <person name="Nilsson O."/>
            <person name="Pereda V."/>
            <person name="Peter G."/>
            <person name="Philippe R."/>
            <person name="Pilate G."/>
            <person name="Poliakov A."/>
            <person name="Razumovskaya J."/>
            <person name="Richardson P."/>
            <person name="Rinaldi C."/>
            <person name="Ritland K."/>
            <person name="Rouze P."/>
            <person name="Ryaboy D."/>
            <person name="Schmutz J."/>
            <person name="Schrader J."/>
            <person name="Segerman B."/>
            <person name="Shin H."/>
            <person name="Siddiqui A."/>
            <person name="Sterky F."/>
            <person name="Terry A."/>
            <person name="Tsai C.J."/>
            <person name="Uberbacher E."/>
            <person name="Unneberg P."/>
            <person name="Vahala J."/>
            <person name="Wall K."/>
            <person name="Wessler S."/>
            <person name="Yang G."/>
            <person name="Yin T."/>
            <person name="Douglas C."/>
            <person name="Marra M."/>
            <person name="Sandberg G."/>
            <person name="Van de Peer Y."/>
            <person name="Rokhsar D."/>
        </authorList>
    </citation>
    <scope>NUCLEOTIDE SEQUENCE [LARGE SCALE GENOMIC DNA]</scope>
    <source>
        <strain evidence="4">cv. Nisqually</strain>
    </source>
</reference>
<dbReference type="STRING" id="3694.A0A2K2C6N4"/>
<feature type="chain" id="PRO_5014444058" evidence="2">
    <location>
        <begin position="28"/>
        <end position="96"/>
    </location>
</feature>
<evidence type="ECO:0000313" key="4">
    <source>
        <dbReference type="Proteomes" id="UP000006729"/>
    </source>
</evidence>
<dbReference type="AlphaFoldDB" id="A0A2K2C6N4"/>
<feature type="signal peptide" evidence="2">
    <location>
        <begin position="1"/>
        <end position="27"/>
    </location>
</feature>
<evidence type="ECO:0000313" key="3">
    <source>
        <dbReference type="EMBL" id="PNT57691.1"/>
    </source>
</evidence>
<name>A0A2K2C6N4_POPTR</name>
<dbReference type="OMA" id="KEECACY"/>
<dbReference type="InParanoid" id="A0A2K2C6N4"/>
<dbReference type="Pfam" id="PF02704">
    <property type="entry name" value="GASA"/>
    <property type="match status" value="1"/>
</dbReference>
<proteinExistence type="inferred from homology"/>
<dbReference type="Gramene" id="Potri.001G315500.1.v4.1">
    <property type="protein sequence ID" value="Potri.001G315500.1.v4.1"/>
    <property type="gene ID" value="Potri.001G315500.v4.1"/>
</dbReference>
<comment type="similarity">
    <text evidence="1">Belongs to the GASA family.</text>
</comment>
<protein>
    <submittedName>
        <fullName evidence="3">Uncharacterized protein</fullName>
    </submittedName>
</protein>
<evidence type="ECO:0000256" key="2">
    <source>
        <dbReference type="SAM" id="SignalP"/>
    </source>
</evidence>
<dbReference type="InterPro" id="IPR003854">
    <property type="entry name" value="GASA"/>
</dbReference>
<dbReference type="PANTHER" id="PTHR23201:SF155">
    <property type="entry name" value="GASA_GAST_SNAKIN"/>
    <property type="match status" value="1"/>
</dbReference>